<dbReference type="Proteomes" id="UP000019462">
    <property type="component" value="Unassembled WGS sequence"/>
</dbReference>
<proteinExistence type="predicted"/>
<name>W3VFH7_MOEAP</name>
<dbReference type="AlphaFoldDB" id="W3VFH7"/>
<organism evidence="2 3">
    <name type="scientific">Moesziomyces aphidis</name>
    <name type="common">Pseudozyma aphidis</name>
    <dbReference type="NCBI Taxonomy" id="84754"/>
    <lineage>
        <taxon>Eukaryota</taxon>
        <taxon>Fungi</taxon>
        <taxon>Dikarya</taxon>
        <taxon>Basidiomycota</taxon>
        <taxon>Ustilaginomycotina</taxon>
        <taxon>Ustilaginomycetes</taxon>
        <taxon>Ustilaginales</taxon>
        <taxon>Ustilaginaceae</taxon>
        <taxon>Moesziomyces</taxon>
    </lineage>
</organism>
<dbReference type="HOGENOM" id="CLU_514801_0_0_1"/>
<reference evidence="2 3" key="1">
    <citation type="journal article" date="2014" name="Genome Announc.">
        <title>Genome sequence of the basidiomycetous fungus Pseudozyma aphidis DSM70725, an efficient producer of biosurfactant mannosylerythritol lipids.</title>
        <authorList>
            <person name="Lorenz S."/>
            <person name="Guenther M."/>
            <person name="Grumaz C."/>
            <person name="Rupp S."/>
            <person name="Zibek S."/>
            <person name="Sohn K."/>
        </authorList>
    </citation>
    <scope>NUCLEOTIDE SEQUENCE [LARGE SCALE GENOMIC DNA]</scope>
    <source>
        <strain evidence="3">ATCC 32657 / CBS 517.83 / DSM 70725 / JCM 10318 / NBRC 10182 / NRRL Y-7954 / St-0401</strain>
    </source>
</reference>
<dbReference type="EMBL" id="AWNI01000042">
    <property type="protein sequence ID" value="ETS59501.1"/>
    <property type="molecule type" value="Genomic_DNA"/>
</dbReference>
<feature type="compositionally biased region" description="Polar residues" evidence="1">
    <location>
        <begin position="36"/>
        <end position="47"/>
    </location>
</feature>
<feature type="region of interest" description="Disordered" evidence="1">
    <location>
        <begin position="1"/>
        <end position="57"/>
    </location>
</feature>
<evidence type="ECO:0000256" key="1">
    <source>
        <dbReference type="SAM" id="MobiDB-lite"/>
    </source>
</evidence>
<evidence type="ECO:0000313" key="2">
    <source>
        <dbReference type="EMBL" id="ETS59501.1"/>
    </source>
</evidence>
<comment type="caution">
    <text evidence="2">The sequence shown here is derived from an EMBL/GenBank/DDBJ whole genome shotgun (WGS) entry which is preliminary data.</text>
</comment>
<gene>
    <name evidence="2" type="ORF">PaG_06420</name>
</gene>
<evidence type="ECO:0000313" key="3">
    <source>
        <dbReference type="Proteomes" id="UP000019462"/>
    </source>
</evidence>
<feature type="compositionally biased region" description="Polar residues" evidence="1">
    <location>
        <begin position="17"/>
        <end position="27"/>
    </location>
</feature>
<sequence>MSEKSWVADMAPKDGESQASTEASLTAETDHDDESASSSGKDTAGQENEQESVKTEAIEPPKPSVRFWWEILHGAEAGFSVEYLLDHSVRWSEKAYETVLRSKSKCGFELKDRKEIIEKIAAVFQLACPESGDQQPHIYFRGKDVHVHLESPVFLEALWRKSISFRGQDMVIISKGLRGGGFSVYKVQGLEAEKLENFRTKLEKEYSCCRAIVALNYDIAPLGGGPVFSGDLFMFSSKDPVALYDEGLAQTASAEATAAGQSEADSMKEPDSAALGLPIQTGYEMILGGDNSVSIDYLLDRSCPWSEEAWEIVLQPYNVPLPVDDKTQFGPQEKAEIITQIGKVFGQCHLFEGASVPRIHFTDQRVHVTEATQEVMVSLWRNPPIFRERPMTIVSKGLPFPDISVFVIDSFPAHTRQEILKKLEETTSSTSHKVQFAIANMYHVRSMPCEPMCAGELIIFRGSVQRQALQVGYYVQQHYNTIDKVEGLGTGRLIPYPKI</sequence>
<accession>W3VFH7</accession>
<dbReference type="OrthoDB" id="2556693at2759"/>
<protein>
    <submittedName>
        <fullName evidence="2">Uncharacterized protein</fullName>
    </submittedName>
</protein>
<keyword evidence="3" id="KW-1185">Reference proteome</keyword>